<keyword evidence="3 8" id="KW-0812">Transmembrane</keyword>
<dbReference type="Pfam" id="PF00664">
    <property type="entry name" value="ABC_membrane"/>
    <property type="match status" value="1"/>
</dbReference>
<evidence type="ECO:0000259" key="10">
    <source>
        <dbReference type="PROSITE" id="PS50929"/>
    </source>
</evidence>
<dbReference type="InterPro" id="IPR003593">
    <property type="entry name" value="AAA+_ATPase"/>
</dbReference>
<evidence type="ECO:0000256" key="1">
    <source>
        <dbReference type="ARBA" id="ARBA00004651"/>
    </source>
</evidence>
<dbReference type="HOGENOM" id="CLU_000604_84_3_9"/>
<feature type="domain" description="ABC transmembrane type-1" evidence="10">
    <location>
        <begin position="21"/>
        <end position="303"/>
    </location>
</feature>
<evidence type="ECO:0000256" key="7">
    <source>
        <dbReference type="ARBA" id="ARBA00023136"/>
    </source>
</evidence>
<dbReference type="Gene3D" id="1.20.1560.10">
    <property type="entry name" value="ABC transporter type 1, transmembrane domain"/>
    <property type="match status" value="1"/>
</dbReference>
<dbReference type="GO" id="GO:0005524">
    <property type="term" value="F:ATP binding"/>
    <property type="evidence" value="ECO:0007669"/>
    <property type="project" value="UniProtKB-KW"/>
</dbReference>
<evidence type="ECO:0000313" key="12">
    <source>
        <dbReference type="Proteomes" id="UP000032633"/>
    </source>
</evidence>
<organism evidence="11 12">
    <name type="scientific">Paenibacillus beijingensis</name>
    <dbReference type="NCBI Taxonomy" id="1126833"/>
    <lineage>
        <taxon>Bacteria</taxon>
        <taxon>Bacillati</taxon>
        <taxon>Bacillota</taxon>
        <taxon>Bacilli</taxon>
        <taxon>Bacillales</taxon>
        <taxon>Paenibacillaceae</taxon>
        <taxon>Paenibacillus</taxon>
    </lineage>
</organism>
<keyword evidence="4" id="KW-0547">Nucleotide-binding</keyword>
<keyword evidence="6 8" id="KW-1133">Transmembrane helix</keyword>
<dbReference type="EMBL" id="CP011058">
    <property type="protein sequence ID" value="AJY76272.1"/>
    <property type="molecule type" value="Genomic_DNA"/>
</dbReference>
<evidence type="ECO:0000313" key="11">
    <source>
        <dbReference type="EMBL" id="AJY76272.1"/>
    </source>
</evidence>
<feature type="domain" description="ABC transporter" evidence="9">
    <location>
        <begin position="336"/>
        <end position="570"/>
    </location>
</feature>
<keyword evidence="7 8" id="KW-0472">Membrane</keyword>
<evidence type="ECO:0000256" key="4">
    <source>
        <dbReference type="ARBA" id="ARBA00022741"/>
    </source>
</evidence>
<dbReference type="KEGG" id="pbj:VN24_19035"/>
<dbReference type="GO" id="GO:0016887">
    <property type="term" value="F:ATP hydrolysis activity"/>
    <property type="evidence" value="ECO:0007669"/>
    <property type="project" value="InterPro"/>
</dbReference>
<protein>
    <recommendedName>
        <fullName evidence="13">ABC transporter ATP-binding protein</fullName>
    </recommendedName>
</protein>
<reference evidence="12" key="2">
    <citation type="submission" date="2015-03" db="EMBL/GenBank/DDBJ databases">
        <title>Genome sequence of Paenibacillus beijingensis strain DSM 24997T.</title>
        <authorList>
            <person name="Kwak Y."/>
            <person name="Shin J.-H."/>
        </authorList>
    </citation>
    <scope>NUCLEOTIDE SEQUENCE [LARGE SCALE GENOMIC DNA]</scope>
    <source>
        <strain evidence="12">DSM 24997</strain>
    </source>
</reference>
<dbReference type="InterPro" id="IPR027417">
    <property type="entry name" value="P-loop_NTPase"/>
</dbReference>
<evidence type="ECO:0000256" key="5">
    <source>
        <dbReference type="ARBA" id="ARBA00022840"/>
    </source>
</evidence>
<dbReference type="GO" id="GO:0015421">
    <property type="term" value="F:ABC-type oligopeptide transporter activity"/>
    <property type="evidence" value="ECO:0007669"/>
    <property type="project" value="TreeGrafter"/>
</dbReference>
<dbReference type="SMART" id="SM00382">
    <property type="entry name" value="AAA"/>
    <property type="match status" value="1"/>
</dbReference>
<evidence type="ECO:0000259" key="9">
    <source>
        <dbReference type="PROSITE" id="PS50893"/>
    </source>
</evidence>
<sequence>MQKRLYKELKYLAKPYYNLLIIAISMLVLIVLIEISIAFSINGMIREALEKKDGNILIHFSLFLLLTITIGTCLKYFVKSFNDKFSTLFIHDLKNSLIDKIQKQSLEHLEKYNSGDISSIFTINISQIEIFLKRDYIDLIYQPVVFLLSSIIFLSINWRLFLVSVIVIPLFLKIANVMTSSLKNSSGNLQKHFGRMNAVLTETIHGSNIIKSFNQQELQFNKFNFEATKALDESLKMEKRLSFLPPLQLVLQAVPYGLCILYGGFMSVNQEISPSELLTCIYLMQFLVGPAVRIPSLIGSIQMITASFSRIDEIVSAPFENNSNSDLRDSMSNNCIEFNNVTYRYSNKAILFKNLSFVVKKNQTVAIVGESGSGKSTILKLICGLYKIESGEIKILGNNISEVNLSEIRNLISVVPQDSYLFPDTIKKNINYGRLNATFEEIICAAQFANAHDFIMDLPENYQTKINENASSLSGGQRQRINIARALLKNAPILLLDEPTSALDNKSEALIQEALEKLFRNRTVLVVAHRLSTIINADEILVMGDSGILDRGTHNQLMNNSEYYRKLYKNQFGFSTLKENMR</sequence>
<dbReference type="OrthoDB" id="9770415at2"/>
<evidence type="ECO:0000256" key="6">
    <source>
        <dbReference type="ARBA" id="ARBA00022989"/>
    </source>
</evidence>
<comment type="subcellular location">
    <subcellularLocation>
        <location evidence="1">Cell membrane</location>
        <topology evidence="1">Multi-pass membrane protein</topology>
    </subcellularLocation>
</comment>
<name>A0A0D5NMQ7_9BACL</name>
<dbReference type="FunFam" id="3.40.50.300:FF:000287">
    <property type="entry name" value="Multidrug ABC transporter ATP-binding protein"/>
    <property type="match status" value="1"/>
</dbReference>
<dbReference type="GO" id="GO:0005886">
    <property type="term" value="C:plasma membrane"/>
    <property type="evidence" value="ECO:0007669"/>
    <property type="project" value="UniProtKB-SubCell"/>
</dbReference>
<feature type="transmembrane region" description="Helical" evidence="8">
    <location>
        <begin position="20"/>
        <end position="45"/>
    </location>
</feature>
<keyword evidence="5" id="KW-0067">ATP-binding</keyword>
<dbReference type="SUPFAM" id="SSF90123">
    <property type="entry name" value="ABC transporter transmembrane region"/>
    <property type="match status" value="1"/>
</dbReference>
<reference evidence="11 12" key="1">
    <citation type="journal article" date="2015" name="J. Biotechnol.">
        <title>Complete genome sequence of Paenibacillus beijingensis 7188(T) (=DSM 24997(T)), a novel rhizobacterium from jujube garden soil.</title>
        <authorList>
            <person name="Kwak Y."/>
            <person name="Shin J.H."/>
        </authorList>
    </citation>
    <scope>NUCLEOTIDE SEQUENCE [LARGE SCALE GENOMIC DNA]</scope>
    <source>
        <strain evidence="11 12">DSM 24997</strain>
    </source>
</reference>
<accession>A0A0D5NMQ7</accession>
<dbReference type="PANTHER" id="PTHR43394">
    <property type="entry name" value="ATP-DEPENDENT PERMEASE MDL1, MITOCHONDRIAL"/>
    <property type="match status" value="1"/>
</dbReference>
<dbReference type="Gene3D" id="3.40.50.300">
    <property type="entry name" value="P-loop containing nucleotide triphosphate hydrolases"/>
    <property type="match status" value="1"/>
</dbReference>
<evidence type="ECO:0000256" key="8">
    <source>
        <dbReference type="SAM" id="Phobius"/>
    </source>
</evidence>
<dbReference type="Pfam" id="PF00005">
    <property type="entry name" value="ABC_tran"/>
    <property type="match status" value="1"/>
</dbReference>
<dbReference type="PATRIC" id="fig|1126833.4.peg.4191"/>
<gene>
    <name evidence="11" type="ORF">VN24_19035</name>
</gene>
<keyword evidence="12" id="KW-1185">Reference proteome</keyword>
<dbReference type="Proteomes" id="UP000032633">
    <property type="component" value="Chromosome"/>
</dbReference>
<evidence type="ECO:0008006" key="13">
    <source>
        <dbReference type="Google" id="ProtNLM"/>
    </source>
</evidence>
<dbReference type="AlphaFoldDB" id="A0A0D5NMQ7"/>
<dbReference type="InterPro" id="IPR011527">
    <property type="entry name" value="ABC1_TM_dom"/>
</dbReference>
<keyword evidence="2" id="KW-0813">Transport</keyword>
<dbReference type="PANTHER" id="PTHR43394:SF1">
    <property type="entry name" value="ATP-BINDING CASSETTE SUB-FAMILY B MEMBER 10, MITOCHONDRIAL"/>
    <property type="match status" value="1"/>
</dbReference>
<dbReference type="InterPro" id="IPR039421">
    <property type="entry name" value="Type_1_exporter"/>
</dbReference>
<dbReference type="InterPro" id="IPR003439">
    <property type="entry name" value="ABC_transporter-like_ATP-bd"/>
</dbReference>
<dbReference type="InterPro" id="IPR017871">
    <property type="entry name" value="ABC_transporter-like_CS"/>
</dbReference>
<dbReference type="STRING" id="1126833.VN24_19035"/>
<dbReference type="PROSITE" id="PS00211">
    <property type="entry name" value="ABC_TRANSPORTER_1"/>
    <property type="match status" value="1"/>
</dbReference>
<feature type="transmembrane region" description="Helical" evidence="8">
    <location>
        <begin position="57"/>
        <end position="78"/>
    </location>
</feature>
<evidence type="ECO:0000256" key="3">
    <source>
        <dbReference type="ARBA" id="ARBA00022692"/>
    </source>
</evidence>
<dbReference type="PROSITE" id="PS50929">
    <property type="entry name" value="ABC_TM1F"/>
    <property type="match status" value="1"/>
</dbReference>
<dbReference type="PROSITE" id="PS50893">
    <property type="entry name" value="ABC_TRANSPORTER_2"/>
    <property type="match status" value="1"/>
</dbReference>
<evidence type="ECO:0000256" key="2">
    <source>
        <dbReference type="ARBA" id="ARBA00022448"/>
    </source>
</evidence>
<proteinExistence type="predicted"/>
<dbReference type="InterPro" id="IPR036640">
    <property type="entry name" value="ABC1_TM_sf"/>
</dbReference>
<dbReference type="RefSeq" id="WP_045671700.1">
    <property type="nucleotide sequence ID" value="NZ_CP011058.1"/>
</dbReference>
<dbReference type="SUPFAM" id="SSF52540">
    <property type="entry name" value="P-loop containing nucleoside triphosphate hydrolases"/>
    <property type="match status" value="1"/>
</dbReference>